<name>A0A420EHD2_9ALTE</name>
<reference evidence="2 3" key="1">
    <citation type="submission" date="2018-09" db="EMBL/GenBank/DDBJ databases">
        <authorList>
            <person name="Wang Z."/>
        </authorList>
    </citation>
    <scope>NUCLEOTIDE SEQUENCE [LARGE SCALE GENOMIC DNA]</scope>
    <source>
        <strain evidence="2 3">ALS 81</strain>
    </source>
</reference>
<keyword evidence="1" id="KW-0812">Transmembrane</keyword>
<comment type="caution">
    <text evidence="2">The sequence shown here is derived from an EMBL/GenBank/DDBJ whole genome shotgun (WGS) entry which is preliminary data.</text>
</comment>
<accession>A0A420EHD2</accession>
<sequence>MGQTAYQSSRMFLILIRWFYINDLNFVGIHNYPIHTNNLLVLNILEPHLYTGLYKVVKTLFNIDLISLAINQKLFGFRNLLLLVLYLATSGTSFAMDEIRFESGQSDVDSRMSYKREVLTTAMEKTVSNYGSYRFSDTAPRMNTLRALNEMVEGKQLNVFIALTNQSWENKTIPIRIPVRRGILSYRLLLINKEDVELFRGVKTVADLKNIPVGLRQSWTITRVMETLGFDVVTTSDYESIFSMLNRKRFGFSPRGVHEIYDEFEERIQTLPNLAVESTLALYIPAPSYVFVSPQYPRLAKRLADGLEKMVNDGSLQAIFEDHFGEHIKRADLKNRTIIKMDNPLLPLATPIQRQELWWSPAN</sequence>
<gene>
    <name evidence="2" type="ORF">DBZ36_05815</name>
</gene>
<proteinExistence type="predicted"/>
<evidence type="ECO:0008006" key="4">
    <source>
        <dbReference type="Google" id="ProtNLM"/>
    </source>
</evidence>
<keyword evidence="1" id="KW-1133">Transmembrane helix</keyword>
<dbReference type="Proteomes" id="UP000286482">
    <property type="component" value="Unassembled WGS sequence"/>
</dbReference>
<evidence type="ECO:0000313" key="3">
    <source>
        <dbReference type="Proteomes" id="UP000286482"/>
    </source>
</evidence>
<protein>
    <recommendedName>
        <fullName evidence="4">Solute-binding protein family 3/N-terminal domain-containing protein</fullName>
    </recommendedName>
</protein>
<dbReference type="EMBL" id="RAQO01000004">
    <property type="protein sequence ID" value="RKF19966.1"/>
    <property type="molecule type" value="Genomic_DNA"/>
</dbReference>
<evidence type="ECO:0000256" key="1">
    <source>
        <dbReference type="SAM" id="Phobius"/>
    </source>
</evidence>
<organism evidence="2 3">
    <name type="scientific">Alginatibacterium sediminis</name>
    <dbReference type="NCBI Taxonomy" id="2164068"/>
    <lineage>
        <taxon>Bacteria</taxon>
        <taxon>Pseudomonadati</taxon>
        <taxon>Pseudomonadota</taxon>
        <taxon>Gammaproteobacteria</taxon>
        <taxon>Alteromonadales</taxon>
        <taxon>Alteromonadaceae</taxon>
        <taxon>Alginatibacterium</taxon>
    </lineage>
</organism>
<dbReference type="AlphaFoldDB" id="A0A420EHD2"/>
<feature type="transmembrane region" description="Helical" evidence="1">
    <location>
        <begin position="77"/>
        <end position="96"/>
    </location>
</feature>
<evidence type="ECO:0000313" key="2">
    <source>
        <dbReference type="EMBL" id="RKF19966.1"/>
    </source>
</evidence>
<keyword evidence="3" id="KW-1185">Reference proteome</keyword>
<dbReference type="SUPFAM" id="SSF53850">
    <property type="entry name" value="Periplasmic binding protein-like II"/>
    <property type="match status" value="1"/>
</dbReference>
<keyword evidence="1" id="KW-0472">Membrane</keyword>